<dbReference type="EMBL" id="MWSK01000004">
    <property type="protein sequence ID" value="OXS78065.1"/>
    <property type="molecule type" value="Genomic_DNA"/>
</dbReference>
<feature type="domain" description="SLH" evidence="3">
    <location>
        <begin position="114"/>
        <end position="174"/>
    </location>
</feature>
<name>A0A1N6WYM8_9BACI</name>
<organism evidence="5 6">
    <name type="scientific">Domibacillus enclensis</name>
    <dbReference type="NCBI Taxonomy" id="1017273"/>
    <lineage>
        <taxon>Bacteria</taxon>
        <taxon>Bacillati</taxon>
        <taxon>Bacillota</taxon>
        <taxon>Bacilli</taxon>
        <taxon>Bacillales</taxon>
        <taxon>Bacillaceae</taxon>
        <taxon>Domibacillus</taxon>
    </lineage>
</organism>
<keyword evidence="7" id="KW-1185">Reference proteome</keyword>
<feature type="chain" id="PRO_5009939352" evidence="2">
    <location>
        <begin position="27"/>
        <end position="461"/>
    </location>
</feature>
<dbReference type="GO" id="GO:0004622">
    <property type="term" value="F:phosphatidylcholine lysophospholipase activity"/>
    <property type="evidence" value="ECO:0007669"/>
    <property type="project" value="TreeGrafter"/>
</dbReference>
<dbReference type="InterPro" id="IPR013830">
    <property type="entry name" value="SGNH_hydro"/>
</dbReference>
<dbReference type="Pfam" id="PF00395">
    <property type="entry name" value="SLH"/>
    <property type="match status" value="2"/>
</dbReference>
<protein>
    <submittedName>
        <fullName evidence="5">Lysophospholipase L1</fullName>
    </submittedName>
</protein>
<dbReference type="RefSeq" id="WP_052698476.1">
    <property type="nucleotide sequence ID" value="NZ_FTLX01000004.1"/>
</dbReference>
<evidence type="ECO:0000313" key="7">
    <source>
        <dbReference type="Proteomes" id="UP000215545"/>
    </source>
</evidence>
<evidence type="ECO:0000313" key="6">
    <source>
        <dbReference type="Proteomes" id="UP000186385"/>
    </source>
</evidence>
<reference evidence="7" key="2">
    <citation type="submission" date="2017-03" db="EMBL/GenBank/DDBJ databases">
        <title>Bacillus sp. V-88(T) DSM27956, whole genome shotgun sequencing project.</title>
        <authorList>
            <person name="Dastager S.G."/>
            <person name="Neurgaonkar P.S."/>
            <person name="Dharne M.S."/>
        </authorList>
    </citation>
    <scope>NUCLEOTIDE SEQUENCE [LARGE SCALE GENOMIC DNA]</scope>
    <source>
        <strain evidence="7">DSM 25145</strain>
    </source>
</reference>
<reference evidence="4" key="3">
    <citation type="submission" date="2017-03" db="EMBL/GenBank/DDBJ databases">
        <authorList>
            <person name="Dastager S.G."/>
            <person name="Neurgaonkar P.S."/>
            <person name="Dharne M.S."/>
        </authorList>
    </citation>
    <scope>NUCLEOTIDE SEQUENCE</scope>
    <source>
        <strain evidence="4">DSM 25145</strain>
    </source>
</reference>
<feature type="signal peptide" evidence="2">
    <location>
        <begin position="1"/>
        <end position="26"/>
    </location>
</feature>
<reference evidence="5 6" key="1">
    <citation type="submission" date="2017-01" db="EMBL/GenBank/DDBJ databases">
        <authorList>
            <person name="Mah S.A."/>
            <person name="Swanson W.J."/>
            <person name="Moy G.W."/>
            <person name="Vacquier V.D."/>
        </authorList>
    </citation>
    <scope>NUCLEOTIDE SEQUENCE [LARGE SCALE GENOMIC DNA]</scope>
    <source>
        <strain evidence="5 6">NIO-1016</strain>
    </source>
</reference>
<gene>
    <name evidence="4" type="ORF">B1B05_10740</name>
    <name evidence="5" type="ORF">SAMN05443094_104315</name>
</gene>
<evidence type="ECO:0000259" key="3">
    <source>
        <dbReference type="PROSITE" id="PS51272"/>
    </source>
</evidence>
<dbReference type="InterPro" id="IPR051532">
    <property type="entry name" value="Ester_Hydrolysis_Enzymes"/>
</dbReference>
<feature type="domain" description="SLH" evidence="3">
    <location>
        <begin position="175"/>
        <end position="237"/>
    </location>
</feature>
<sequence length="461" mass="50968">MKQPFKVLATSLLAGAMLSSSFTAFAEEVPDDFVPEIPVYTDPIEEDKTDTRLELSGFTDANGTVYQEAVRFLELNAIAKGLSDTNFGVNEDIKRVDTAMILGTFTAINTMYPNAPKAGFRDLPTRAVKTVSTLKFRGVLNGKSDTYFGAGLNITRGEAAIMIYNAFKDELHSSKEITLPFKDVSSRYEEAVSMLHEAGVVKGTAGKFGTDDDITRGQLALMIYRIDGFHQSLRAEAKSGFVAFGDSNTQGKYFESQFPERLDEQWTDQVAAVYGAGLEEGDYNAGFNGDETFEGLDRFKQDVLDLKPEYATIMFGINDALVKPNGQPQVSKEDFRNNLVYMIYQLRLRGVKLVLMTNTPVVENIYYDLQKSLGSDITPRYADKGGLRNWINSYNDIIRQVANENAIKLVDVNKILTDKAGGSTDEILLKSELIETKTGIHMTPKANDLVAAEVISSLAKQ</sequence>
<accession>A0A1N6WYM8</accession>
<dbReference type="PANTHER" id="PTHR30383:SF5">
    <property type="entry name" value="SGNH HYDROLASE-TYPE ESTERASE DOMAIN-CONTAINING PROTEIN"/>
    <property type="match status" value="1"/>
</dbReference>
<evidence type="ECO:0000313" key="5">
    <source>
        <dbReference type="EMBL" id="SIQ95125.1"/>
    </source>
</evidence>
<proteinExistence type="predicted"/>
<dbReference type="OrthoDB" id="388542at2"/>
<evidence type="ECO:0000256" key="2">
    <source>
        <dbReference type="SAM" id="SignalP"/>
    </source>
</evidence>
<dbReference type="PANTHER" id="PTHR30383">
    <property type="entry name" value="THIOESTERASE 1/PROTEASE 1/LYSOPHOSPHOLIPASE L1"/>
    <property type="match status" value="1"/>
</dbReference>
<dbReference type="Proteomes" id="UP000186385">
    <property type="component" value="Unassembled WGS sequence"/>
</dbReference>
<dbReference type="SUPFAM" id="SSF52266">
    <property type="entry name" value="SGNH hydrolase"/>
    <property type="match status" value="1"/>
</dbReference>
<dbReference type="EMBL" id="FTLX01000004">
    <property type="protein sequence ID" value="SIQ95125.1"/>
    <property type="molecule type" value="Genomic_DNA"/>
</dbReference>
<dbReference type="InterPro" id="IPR036514">
    <property type="entry name" value="SGNH_hydro_sf"/>
</dbReference>
<keyword evidence="1 2" id="KW-0732">Signal</keyword>
<dbReference type="InterPro" id="IPR001119">
    <property type="entry name" value="SLH_dom"/>
</dbReference>
<dbReference type="AlphaFoldDB" id="A0A1N6WYM8"/>
<evidence type="ECO:0000256" key="1">
    <source>
        <dbReference type="ARBA" id="ARBA00022729"/>
    </source>
</evidence>
<dbReference type="STRING" id="1017273.SAMN05443094_104315"/>
<dbReference type="Pfam" id="PF13472">
    <property type="entry name" value="Lipase_GDSL_2"/>
    <property type="match status" value="1"/>
</dbReference>
<dbReference type="PROSITE" id="PS51272">
    <property type="entry name" value="SLH"/>
    <property type="match status" value="2"/>
</dbReference>
<evidence type="ECO:0000313" key="4">
    <source>
        <dbReference type="EMBL" id="OXS78065.1"/>
    </source>
</evidence>
<dbReference type="Proteomes" id="UP000215545">
    <property type="component" value="Unassembled WGS sequence"/>
</dbReference>
<dbReference type="Gene3D" id="3.40.50.1110">
    <property type="entry name" value="SGNH hydrolase"/>
    <property type="match status" value="1"/>
</dbReference>